<gene>
    <name evidence="2" type="primary">RvY_08608-1</name>
    <name evidence="2" type="synonym">RvY_08608.1</name>
    <name evidence="2" type="ORF">RvY_08608</name>
</gene>
<evidence type="ECO:0000313" key="3">
    <source>
        <dbReference type="Proteomes" id="UP000186922"/>
    </source>
</evidence>
<evidence type="ECO:0000313" key="2">
    <source>
        <dbReference type="EMBL" id="GAU97284.1"/>
    </source>
</evidence>
<name>A0A1D1V6I2_RAMVA</name>
<reference evidence="2 3" key="1">
    <citation type="journal article" date="2016" name="Nat. Commun.">
        <title>Extremotolerant tardigrade genome and improved radiotolerance of human cultured cells by tardigrade-unique protein.</title>
        <authorList>
            <person name="Hashimoto T."/>
            <person name="Horikawa D.D."/>
            <person name="Saito Y."/>
            <person name="Kuwahara H."/>
            <person name="Kozuka-Hata H."/>
            <person name="Shin-I T."/>
            <person name="Minakuchi Y."/>
            <person name="Ohishi K."/>
            <person name="Motoyama A."/>
            <person name="Aizu T."/>
            <person name="Enomoto A."/>
            <person name="Kondo K."/>
            <person name="Tanaka S."/>
            <person name="Hara Y."/>
            <person name="Koshikawa S."/>
            <person name="Sagara H."/>
            <person name="Miura T."/>
            <person name="Yokobori S."/>
            <person name="Miyagawa K."/>
            <person name="Suzuki Y."/>
            <person name="Kubo T."/>
            <person name="Oyama M."/>
            <person name="Kohara Y."/>
            <person name="Fujiyama A."/>
            <person name="Arakawa K."/>
            <person name="Katayama T."/>
            <person name="Toyoda A."/>
            <person name="Kunieda T."/>
        </authorList>
    </citation>
    <scope>NUCLEOTIDE SEQUENCE [LARGE SCALE GENOMIC DNA]</scope>
    <source>
        <strain evidence="2 3">YOKOZUNA-1</strain>
    </source>
</reference>
<keyword evidence="3" id="KW-1185">Reference proteome</keyword>
<proteinExistence type="predicted"/>
<evidence type="ECO:0000256" key="1">
    <source>
        <dbReference type="SAM" id="MobiDB-lite"/>
    </source>
</evidence>
<dbReference type="Proteomes" id="UP000186922">
    <property type="component" value="Unassembled WGS sequence"/>
</dbReference>
<feature type="compositionally biased region" description="Low complexity" evidence="1">
    <location>
        <begin position="224"/>
        <end position="269"/>
    </location>
</feature>
<sequence>MGSLASVLSLNKMTLFACCAIFLFRGVVSEKFSFRSLLQHFNVSALPLTEEERVNFTHMAYGPTFYPHDINGDPIEQQQLLSNMNILFVSFPRQPGEIYFREVPEDLSILLDPSTFFRVSSSKDLGGTEEEIEFQEFNFTSFNQDLLSSSLSDNSTSTFNTTESKSAFQVNNITGLNLTRYPQLRSEISPLIDLLSGVNETNLGEISLNVLLNSSAMPSTLYETPSTAPSTMAPATSTTTATTSTTTSATTSTAPATTSTTTRTTSTSTIKTMPPAVEITTPRDLSVLLEVELLRFENPGSLRSDGRWCHFLWKCSPRIYADELDTTTPWAEWPGHGHVWNSLIAAHDYQDMFDIQRKFSQSMCLSSDTAALRVQVTDSGLTSDTLINEFVCWVPAKSVKEIVYGQWSEGAFCSARHLTDPRMRLTFRYRKLRQPYWTSEARCGSLG</sequence>
<dbReference type="AlphaFoldDB" id="A0A1D1V6I2"/>
<comment type="caution">
    <text evidence="2">The sequence shown here is derived from an EMBL/GenBank/DDBJ whole genome shotgun (WGS) entry which is preliminary data.</text>
</comment>
<accession>A0A1D1V6I2</accession>
<dbReference type="EMBL" id="BDGG01000004">
    <property type="protein sequence ID" value="GAU97284.1"/>
    <property type="molecule type" value="Genomic_DNA"/>
</dbReference>
<protein>
    <submittedName>
        <fullName evidence="2">Uncharacterized protein</fullName>
    </submittedName>
</protein>
<feature type="region of interest" description="Disordered" evidence="1">
    <location>
        <begin position="222"/>
        <end position="269"/>
    </location>
</feature>
<organism evidence="2 3">
    <name type="scientific">Ramazzottius varieornatus</name>
    <name type="common">Water bear</name>
    <name type="synonym">Tardigrade</name>
    <dbReference type="NCBI Taxonomy" id="947166"/>
    <lineage>
        <taxon>Eukaryota</taxon>
        <taxon>Metazoa</taxon>
        <taxon>Ecdysozoa</taxon>
        <taxon>Tardigrada</taxon>
        <taxon>Eutardigrada</taxon>
        <taxon>Parachela</taxon>
        <taxon>Hypsibioidea</taxon>
        <taxon>Ramazzottiidae</taxon>
        <taxon>Ramazzottius</taxon>
    </lineage>
</organism>